<dbReference type="PANTHER" id="PTHR30483">
    <property type="entry name" value="LEUCINE-SPECIFIC-BINDING PROTEIN"/>
    <property type="match status" value="1"/>
</dbReference>
<dbReference type="InterPro" id="IPR028081">
    <property type="entry name" value="Leu-bd"/>
</dbReference>
<dbReference type="EMBL" id="JNSK01000059">
    <property type="protein sequence ID" value="KGA16702.1"/>
    <property type="molecule type" value="Genomic_DNA"/>
</dbReference>
<evidence type="ECO:0000313" key="3">
    <source>
        <dbReference type="EMBL" id="KGA16702.1"/>
    </source>
</evidence>
<dbReference type="InterPro" id="IPR051010">
    <property type="entry name" value="BCAA_transport"/>
</dbReference>
<sequence length="410" mass="42616">MKRQRIGRNALAGVVAGVLVAGLVITPSSHAASTIKIGYLNATIGPFAGGAPQITIGLNIALGEIKSKVAGKKIVILEEATDATPALALEKAKKLIEKDKVDILFGPLSGDEGVALARLSKKYPKVTFVNTTASASEATNREPSKNFFRFHGDAAQWSGGVGEIAYNQLGYKRVAIIADDYSFPYANAGGFAKGFCKAGGVIVSAQWPALGTKDYSSQIAALPKDIDAIYAGLGGADAVQFLKQANQFGIKKPLIGGAILVDGTVLGAKAEIGDAALNTIGGGPVPDDSYSSPEYDKFKAQLAAAGTGPNIFSVLGYISAKSMLAGLVAVKGDLSNNHAKYRAALSTLKWQTPTGPLSMDKNRNAIVSNFIYQIVSDGAGGFKTKALKRQDKVAQGTTVYGRVNSCADAK</sequence>
<keyword evidence="1" id="KW-0732">Signal</keyword>
<feature type="domain" description="Leucine-binding protein" evidence="2">
    <location>
        <begin position="34"/>
        <end position="378"/>
    </location>
</feature>
<gene>
    <name evidence="3" type="ORF">GM50_13790</name>
</gene>
<dbReference type="Pfam" id="PF13458">
    <property type="entry name" value="Peripla_BP_6"/>
    <property type="match status" value="1"/>
</dbReference>
<proteinExistence type="predicted"/>
<reference evidence="3" key="1">
    <citation type="submission" date="2014-05" db="EMBL/GenBank/DDBJ databases">
        <title>Key roles for freshwater Actinobacteria revealed by deep metagenomic sequencing.</title>
        <authorList>
            <person name="Ghai R."/>
            <person name="Mizuno C.M."/>
            <person name="Picazo A."/>
            <person name="Camacho A."/>
            <person name="Rodriguez-Valera F."/>
        </authorList>
    </citation>
    <scope>NUCLEOTIDE SEQUENCE</scope>
</reference>
<name>A0A094PZZ5_9ZZZZ</name>
<evidence type="ECO:0000259" key="2">
    <source>
        <dbReference type="Pfam" id="PF13458"/>
    </source>
</evidence>
<comment type="caution">
    <text evidence="3">The sequence shown here is derived from an EMBL/GenBank/DDBJ whole genome shotgun (WGS) entry which is preliminary data.</text>
</comment>
<organism evidence="3">
    <name type="scientific">freshwater metagenome</name>
    <dbReference type="NCBI Taxonomy" id="449393"/>
    <lineage>
        <taxon>unclassified sequences</taxon>
        <taxon>metagenomes</taxon>
        <taxon>ecological metagenomes</taxon>
    </lineage>
</organism>
<evidence type="ECO:0000256" key="1">
    <source>
        <dbReference type="ARBA" id="ARBA00022729"/>
    </source>
</evidence>
<dbReference type="PANTHER" id="PTHR30483:SF6">
    <property type="entry name" value="PERIPLASMIC BINDING PROTEIN OF ABC TRANSPORTER FOR NATURAL AMINO ACIDS"/>
    <property type="match status" value="1"/>
</dbReference>
<dbReference type="AlphaFoldDB" id="A0A094PZZ5"/>
<dbReference type="Gene3D" id="3.40.50.2300">
    <property type="match status" value="2"/>
</dbReference>
<dbReference type="CDD" id="cd06332">
    <property type="entry name" value="PBP1_aromatic_compounds-like"/>
    <property type="match status" value="1"/>
</dbReference>
<protein>
    <recommendedName>
        <fullName evidence="2">Leucine-binding protein domain-containing protein</fullName>
    </recommendedName>
</protein>
<dbReference type="SUPFAM" id="SSF53822">
    <property type="entry name" value="Periplasmic binding protein-like I"/>
    <property type="match status" value="1"/>
</dbReference>
<dbReference type="InterPro" id="IPR028082">
    <property type="entry name" value="Peripla_BP_I"/>
</dbReference>
<accession>A0A094PZZ5</accession>